<sequence>MANNTQIILTPEIKEAFPAEVLDVIRTSLCPTATDPEFLLFAHKAASYRLDPFKNEIFFIKYGSQARIQFAAEAYLAKAREKEGFQPPDTQTVCANDTFKARKFKNDKGEDEWEVIEHEVTFPRGAIVGAYSIAYRDGYRPVTVFVDKEHIAHMYTGQNKDNWNKWEPDMIGKHAEQRALKKQYGLDFGNEELEHPPAPAASSFERKDITNEVNQATAAANAQSTPSSDQPNGSQAEEDEEAKINALKAQMKQNFAKLGLVNKVDRDAHMAKHFKVKGDTPTIAEIMAYLKIMDLQIQEKQSAVDDELPL</sequence>
<dbReference type="Pfam" id="PF03837">
    <property type="entry name" value="RecT"/>
    <property type="match status" value="1"/>
</dbReference>
<dbReference type="GO" id="GO:0006259">
    <property type="term" value="P:DNA metabolic process"/>
    <property type="evidence" value="ECO:0007669"/>
    <property type="project" value="InterPro"/>
</dbReference>
<feature type="region of interest" description="Disordered" evidence="1">
    <location>
        <begin position="217"/>
        <end position="241"/>
    </location>
</feature>
<organism evidence="2 3">
    <name type="scientific">Paenibacillus albilobatus</name>
    <dbReference type="NCBI Taxonomy" id="2716884"/>
    <lineage>
        <taxon>Bacteria</taxon>
        <taxon>Bacillati</taxon>
        <taxon>Bacillota</taxon>
        <taxon>Bacilli</taxon>
        <taxon>Bacillales</taxon>
        <taxon>Paenibacillaceae</taxon>
        <taxon>Paenibacillus</taxon>
    </lineage>
</organism>
<dbReference type="GO" id="GO:0003677">
    <property type="term" value="F:DNA binding"/>
    <property type="evidence" value="ECO:0007669"/>
    <property type="project" value="InterPro"/>
</dbReference>
<name>A0A920CBL6_9BACL</name>
<evidence type="ECO:0000256" key="1">
    <source>
        <dbReference type="SAM" id="MobiDB-lite"/>
    </source>
</evidence>
<keyword evidence="3" id="KW-1185">Reference proteome</keyword>
<comment type="caution">
    <text evidence="2">The sequence shown here is derived from an EMBL/GenBank/DDBJ whole genome shotgun (WGS) entry which is preliminary data.</text>
</comment>
<accession>A0A920CBL6</accession>
<evidence type="ECO:0000313" key="2">
    <source>
        <dbReference type="EMBL" id="GIO33701.1"/>
    </source>
</evidence>
<dbReference type="Proteomes" id="UP000679779">
    <property type="component" value="Unassembled WGS sequence"/>
</dbReference>
<reference evidence="2" key="1">
    <citation type="submission" date="2021-03" db="EMBL/GenBank/DDBJ databases">
        <title>Antimicrobial resistance genes in bacteria isolated from Japanese honey, and their potential for conferring macrolide and lincosamide resistance in the American foulbrood pathogen Paenibacillus larvae.</title>
        <authorList>
            <person name="Okamoto M."/>
            <person name="Kumagai M."/>
            <person name="Kanamori H."/>
            <person name="Takamatsu D."/>
        </authorList>
    </citation>
    <scope>NUCLEOTIDE SEQUENCE</scope>
    <source>
        <strain evidence="2">J2TS6</strain>
    </source>
</reference>
<evidence type="ECO:0000313" key="3">
    <source>
        <dbReference type="Proteomes" id="UP000679779"/>
    </source>
</evidence>
<dbReference type="RefSeq" id="WP_212958572.1">
    <property type="nucleotide sequence ID" value="NZ_BORQ01000007.1"/>
</dbReference>
<dbReference type="AlphaFoldDB" id="A0A920CBL6"/>
<feature type="compositionally biased region" description="Low complexity" evidence="1">
    <location>
        <begin position="217"/>
        <end position="227"/>
    </location>
</feature>
<dbReference type="EMBL" id="BORQ01000007">
    <property type="protein sequence ID" value="GIO33701.1"/>
    <property type="molecule type" value="Genomic_DNA"/>
</dbReference>
<gene>
    <name evidence="2" type="ORF">J2TS6_48420</name>
</gene>
<protein>
    <submittedName>
        <fullName evidence="2">Uncharacterized protein</fullName>
    </submittedName>
</protein>
<dbReference type="InterPro" id="IPR018330">
    <property type="entry name" value="RecT_fam"/>
</dbReference>
<proteinExistence type="predicted"/>